<keyword evidence="1" id="KW-0472">Membrane</keyword>
<dbReference type="RefSeq" id="WP_072712319.1">
    <property type="nucleotide sequence ID" value="NZ_CP016796.1"/>
</dbReference>
<dbReference type="Proteomes" id="UP000184222">
    <property type="component" value="Chromosome"/>
</dbReference>
<evidence type="ECO:0000313" key="3">
    <source>
        <dbReference type="Proteomes" id="UP000184222"/>
    </source>
</evidence>
<accession>A0A1L4BSJ9</accession>
<keyword evidence="1" id="KW-1133">Transmembrane helix</keyword>
<keyword evidence="3" id="KW-1185">Reference proteome</keyword>
<feature type="transmembrane region" description="Helical" evidence="1">
    <location>
        <begin position="34"/>
        <end position="52"/>
    </location>
</feature>
<dbReference type="STRING" id="573570.F7310_05315"/>
<feature type="transmembrane region" description="Helical" evidence="1">
    <location>
        <begin position="6"/>
        <end position="22"/>
    </location>
</feature>
<dbReference type="OrthoDB" id="9908577at2"/>
<evidence type="ECO:0000313" key="2">
    <source>
        <dbReference type="EMBL" id="API86808.1"/>
    </source>
</evidence>
<organism evidence="2 3">
    <name type="scientific">Francisella uliginis</name>
    <dbReference type="NCBI Taxonomy" id="573570"/>
    <lineage>
        <taxon>Bacteria</taxon>
        <taxon>Pseudomonadati</taxon>
        <taxon>Pseudomonadota</taxon>
        <taxon>Gammaproteobacteria</taxon>
        <taxon>Thiotrichales</taxon>
        <taxon>Francisellaceae</taxon>
        <taxon>Francisella</taxon>
    </lineage>
</organism>
<dbReference type="KEGG" id="frx:F7310_05315"/>
<dbReference type="EMBL" id="CP016796">
    <property type="protein sequence ID" value="API86808.1"/>
    <property type="molecule type" value="Genomic_DNA"/>
</dbReference>
<sequence>MINYFIAFVLAVIIYLVAIKYISNFCPVNKFFKIIIYICASSVSLPAVNYMHPTKYSDGNIISSLKQFLSDNNIIQADSRNTNSISSLAQLFSSTGDSDIDNDWQKSLEKAKSLVNTNNHQIQYINNNHNYSDNKTQFNQQFSSQSNYIIKGRDGHVID</sequence>
<reference evidence="2 3" key="1">
    <citation type="journal article" date="2016" name="Appl. Environ. Microbiol.">
        <title>Whole genome relationships among Francisella bacteria of diverse origin define new species and provide specific regions for detection.</title>
        <authorList>
            <person name="Challacombe J.F."/>
            <person name="Petersen J.M."/>
            <person name="Gallegos-Graves V."/>
            <person name="Hodge D."/>
            <person name="Pillai S."/>
            <person name="Kuske C.R."/>
        </authorList>
    </citation>
    <scope>NUCLEOTIDE SEQUENCE [LARGE SCALE GENOMIC DNA]</scope>
    <source>
        <strain evidence="3">TX07-7310</strain>
    </source>
</reference>
<gene>
    <name evidence="2" type="ORF">F7310_05315</name>
</gene>
<keyword evidence="1" id="KW-0812">Transmembrane</keyword>
<evidence type="ECO:0000256" key="1">
    <source>
        <dbReference type="SAM" id="Phobius"/>
    </source>
</evidence>
<protein>
    <submittedName>
        <fullName evidence="2">Uncharacterized protein</fullName>
    </submittedName>
</protein>
<dbReference type="AlphaFoldDB" id="A0A1L4BSJ9"/>
<name>A0A1L4BSJ9_9GAMM</name>
<proteinExistence type="predicted"/>